<protein>
    <submittedName>
        <fullName evidence="2">Transglutaminase-like enzyme, putative cysteine protease</fullName>
    </submittedName>
</protein>
<keyword evidence="2" id="KW-0645">Protease</keyword>
<evidence type="ECO:0000313" key="3">
    <source>
        <dbReference type="Proteomes" id="UP000190675"/>
    </source>
</evidence>
<gene>
    <name evidence="2" type="ORF">SAMN05444169_8119</name>
</gene>
<dbReference type="AlphaFoldDB" id="A0A1M5U1S1"/>
<dbReference type="SMART" id="SM00460">
    <property type="entry name" value="TGc"/>
    <property type="match status" value="1"/>
</dbReference>
<dbReference type="OrthoDB" id="9804023at2"/>
<dbReference type="PANTHER" id="PTHR33490">
    <property type="entry name" value="BLR5614 PROTEIN-RELATED"/>
    <property type="match status" value="1"/>
</dbReference>
<feature type="domain" description="Transglutaminase-like" evidence="1">
    <location>
        <begin position="159"/>
        <end position="224"/>
    </location>
</feature>
<dbReference type="Gene3D" id="3.10.620.30">
    <property type="match status" value="1"/>
</dbReference>
<dbReference type="Pfam" id="PF08379">
    <property type="entry name" value="Bact_transglu_N"/>
    <property type="match status" value="1"/>
</dbReference>
<evidence type="ECO:0000313" key="2">
    <source>
        <dbReference type="EMBL" id="SHH56820.1"/>
    </source>
</evidence>
<dbReference type="InterPro" id="IPR013589">
    <property type="entry name" value="Bac_transglu_N"/>
</dbReference>
<dbReference type="RefSeq" id="WP_079571402.1">
    <property type="nucleotide sequence ID" value="NZ_LT670818.1"/>
</dbReference>
<dbReference type="EMBL" id="LT670818">
    <property type="protein sequence ID" value="SHH56820.1"/>
    <property type="molecule type" value="Genomic_DNA"/>
</dbReference>
<evidence type="ECO:0000259" key="1">
    <source>
        <dbReference type="SMART" id="SM00460"/>
    </source>
</evidence>
<reference evidence="2 3" key="1">
    <citation type="submission" date="2016-11" db="EMBL/GenBank/DDBJ databases">
        <authorList>
            <person name="Jaros S."/>
            <person name="Januszkiewicz K."/>
            <person name="Wedrychowicz H."/>
        </authorList>
    </citation>
    <scope>NUCLEOTIDE SEQUENCE [LARGE SCALE GENOMIC DNA]</scope>
    <source>
        <strain evidence="2 3">GAS242</strain>
    </source>
</reference>
<proteinExistence type="predicted"/>
<dbReference type="GO" id="GO:0006508">
    <property type="term" value="P:proteolysis"/>
    <property type="evidence" value="ECO:0007669"/>
    <property type="project" value="UniProtKB-KW"/>
</dbReference>
<dbReference type="InterPro" id="IPR038765">
    <property type="entry name" value="Papain-like_cys_pep_sf"/>
</dbReference>
<keyword evidence="2" id="KW-0378">Hydrolase</keyword>
<organism evidence="2 3">
    <name type="scientific">Bradyrhizobium erythrophlei</name>
    <dbReference type="NCBI Taxonomy" id="1437360"/>
    <lineage>
        <taxon>Bacteria</taxon>
        <taxon>Pseudomonadati</taxon>
        <taxon>Pseudomonadota</taxon>
        <taxon>Alphaproteobacteria</taxon>
        <taxon>Hyphomicrobiales</taxon>
        <taxon>Nitrobacteraceae</taxon>
        <taxon>Bradyrhizobium</taxon>
    </lineage>
</organism>
<dbReference type="PANTHER" id="PTHR33490:SF6">
    <property type="entry name" value="SLL1049 PROTEIN"/>
    <property type="match status" value="1"/>
</dbReference>
<dbReference type="Pfam" id="PF01841">
    <property type="entry name" value="Transglut_core"/>
    <property type="match status" value="1"/>
</dbReference>
<accession>A0A1M5U1S1</accession>
<dbReference type="GO" id="GO:0008233">
    <property type="term" value="F:peptidase activity"/>
    <property type="evidence" value="ECO:0007669"/>
    <property type="project" value="UniProtKB-KW"/>
</dbReference>
<dbReference type="Proteomes" id="UP000190675">
    <property type="component" value="Chromosome I"/>
</dbReference>
<sequence>MRLRIAHTTSYRYEPPASGVIQTLRMTPGSHDGQYVAEWQIDVSTDSRLQVHQDAFGNVTHVLTEGTTADLTIKVEGLIETHDTGGVLRGTDERFPPSLFLRSTSLTEVNPAMANFARDLRLESEEDVLGFLHALMMQINEHMTFDEDPTNSGTSAVEAFGLKRGVCQDYAHIFIACARSGLVPARFVSGHFLRSDGMAHQAAGHAWAEAYVPDLGWVGFDPANGICTTDAHARVAIGLDYLGAAPVRGTRYGGGMETLTVAVKVEQAGGRQGQWQSQS</sequence>
<name>A0A1M5U1S1_9BRAD</name>
<dbReference type="SUPFAM" id="SSF54001">
    <property type="entry name" value="Cysteine proteinases"/>
    <property type="match status" value="1"/>
</dbReference>
<dbReference type="InterPro" id="IPR002931">
    <property type="entry name" value="Transglutaminase-like"/>
</dbReference>